<gene>
    <name evidence="1" type="ORF">M404DRAFT_1007505</name>
</gene>
<evidence type="ECO:0000313" key="1">
    <source>
        <dbReference type="EMBL" id="KIN95371.1"/>
    </source>
</evidence>
<dbReference type="Proteomes" id="UP000054217">
    <property type="component" value="Unassembled WGS sequence"/>
</dbReference>
<keyword evidence="2" id="KW-1185">Reference proteome</keyword>
<name>A0A0C3JCK2_PISTI</name>
<dbReference type="HOGENOM" id="CLU_3051319_0_0_1"/>
<dbReference type="EMBL" id="KN832069">
    <property type="protein sequence ID" value="KIN95371.1"/>
    <property type="molecule type" value="Genomic_DNA"/>
</dbReference>
<reference evidence="1 2" key="1">
    <citation type="submission" date="2014-04" db="EMBL/GenBank/DDBJ databases">
        <authorList>
            <consortium name="DOE Joint Genome Institute"/>
            <person name="Kuo A."/>
            <person name="Kohler A."/>
            <person name="Costa M.D."/>
            <person name="Nagy L.G."/>
            <person name="Floudas D."/>
            <person name="Copeland A."/>
            <person name="Barry K.W."/>
            <person name="Cichocki N."/>
            <person name="Veneault-Fourrey C."/>
            <person name="LaButti K."/>
            <person name="Lindquist E.A."/>
            <person name="Lipzen A."/>
            <person name="Lundell T."/>
            <person name="Morin E."/>
            <person name="Murat C."/>
            <person name="Sun H."/>
            <person name="Tunlid A."/>
            <person name="Henrissat B."/>
            <person name="Grigoriev I.V."/>
            <person name="Hibbett D.S."/>
            <person name="Martin F."/>
            <person name="Nordberg H.P."/>
            <person name="Cantor M.N."/>
            <person name="Hua S.X."/>
        </authorList>
    </citation>
    <scope>NUCLEOTIDE SEQUENCE [LARGE SCALE GENOMIC DNA]</scope>
    <source>
        <strain evidence="1 2">Marx 270</strain>
    </source>
</reference>
<accession>A0A0C3JCK2</accession>
<dbReference type="AlphaFoldDB" id="A0A0C3JCK2"/>
<sequence length="54" mass="5840">MDDIAHGPVQRAAQFGKGTNNIGNESGSWYVNSTENPKLPGKLRGRVISLFGRP</sequence>
<dbReference type="InParanoid" id="A0A0C3JCK2"/>
<proteinExistence type="predicted"/>
<evidence type="ECO:0000313" key="2">
    <source>
        <dbReference type="Proteomes" id="UP000054217"/>
    </source>
</evidence>
<protein>
    <submittedName>
        <fullName evidence="1">Uncharacterized protein</fullName>
    </submittedName>
</protein>
<reference evidence="2" key="2">
    <citation type="submission" date="2015-01" db="EMBL/GenBank/DDBJ databases">
        <title>Evolutionary Origins and Diversification of the Mycorrhizal Mutualists.</title>
        <authorList>
            <consortium name="DOE Joint Genome Institute"/>
            <consortium name="Mycorrhizal Genomics Consortium"/>
            <person name="Kohler A."/>
            <person name="Kuo A."/>
            <person name="Nagy L.G."/>
            <person name="Floudas D."/>
            <person name="Copeland A."/>
            <person name="Barry K.W."/>
            <person name="Cichocki N."/>
            <person name="Veneault-Fourrey C."/>
            <person name="LaButti K."/>
            <person name="Lindquist E.A."/>
            <person name="Lipzen A."/>
            <person name="Lundell T."/>
            <person name="Morin E."/>
            <person name="Murat C."/>
            <person name="Riley R."/>
            <person name="Ohm R."/>
            <person name="Sun H."/>
            <person name="Tunlid A."/>
            <person name="Henrissat B."/>
            <person name="Grigoriev I.V."/>
            <person name="Hibbett D.S."/>
            <person name="Martin F."/>
        </authorList>
    </citation>
    <scope>NUCLEOTIDE SEQUENCE [LARGE SCALE GENOMIC DNA]</scope>
    <source>
        <strain evidence="2">Marx 270</strain>
    </source>
</reference>
<organism evidence="1 2">
    <name type="scientific">Pisolithus tinctorius Marx 270</name>
    <dbReference type="NCBI Taxonomy" id="870435"/>
    <lineage>
        <taxon>Eukaryota</taxon>
        <taxon>Fungi</taxon>
        <taxon>Dikarya</taxon>
        <taxon>Basidiomycota</taxon>
        <taxon>Agaricomycotina</taxon>
        <taxon>Agaricomycetes</taxon>
        <taxon>Agaricomycetidae</taxon>
        <taxon>Boletales</taxon>
        <taxon>Sclerodermatineae</taxon>
        <taxon>Pisolithaceae</taxon>
        <taxon>Pisolithus</taxon>
    </lineage>
</organism>